<proteinExistence type="predicted"/>
<accession>A0A0S2HYE3</accession>
<sequence>MAKKLRTTDDYTIFRDVTDEDRVYAVHKDEVENMERVKDRYANGTVPDEVTVKAYPVAHLRVRNNVVIDYDLVSDRPEEVRVNVLDNYIVEV</sequence>
<name>A0A0S2HYE3_9BACT</name>
<protein>
    <submittedName>
        <fullName evidence="1">Uncharacterized protein</fullName>
    </submittedName>
</protein>
<organism evidence="1 2">
    <name type="scientific">Salinivirga cyanobacteriivorans</name>
    <dbReference type="NCBI Taxonomy" id="1307839"/>
    <lineage>
        <taxon>Bacteria</taxon>
        <taxon>Pseudomonadati</taxon>
        <taxon>Bacteroidota</taxon>
        <taxon>Bacteroidia</taxon>
        <taxon>Bacteroidales</taxon>
        <taxon>Salinivirgaceae</taxon>
        <taxon>Salinivirga</taxon>
    </lineage>
</organism>
<gene>
    <name evidence="1" type="ORF">L21SP5_01382</name>
</gene>
<dbReference type="KEGG" id="blq:L21SP5_01382"/>
<dbReference type="RefSeq" id="WP_057952530.1">
    <property type="nucleotide sequence ID" value="NZ_CP013118.1"/>
</dbReference>
<dbReference type="AlphaFoldDB" id="A0A0S2HYE3"/>
<dbReference type="EMBL" id="CP013118">
    <property type="protein sequence ID" value="ALO15032.1"/>
    <property type="molecule type" value="Genomic_DNA"/>
</dbReference>
<dbReference type="Proteomes" id="UP000064893">
    <property type="component" value="Chromosome"/>
</dbReference>
<keyword evidence="2" id="KW-1185">Reference proteome</keyword>
<evidence type="ECO:0000313" key="1">
    <source>
        <dbReference type="EMBL" id="ALO15032.1"/>
    </source>
</evidence>
<reference evidence="1 2" key="1">
    <citation type="submission" date="2015-11" db="EMBL/GenBank/DDBJ databases">
        <title>Description and complete genome sequence of a novel strain predominating in hypersaline microbial mats and representing a new family of the Bacteriodetes phylum.</title>
        <authorList>
            <person name="Spring S."/>
            <person name="Bunk B."/>
            <person name="Sproer C."/>
            <person name="Klenk H.-P."/>
        </authorList>
    </citation>
    <scope>NUCLEOTIDE SEQUENCE [LARGE SCALE GENOMIC DNA]</scope>
    <source>
        <strain evidence="1 2">L21-Spi-D4</strain>
    </source>
</reference>
<evidence type="ECO:0000313" key="2">
    <source>
        <dbReference type="Proteomes" id="UP000064893"/>
    </source>
</evidence>